<proteinExistence type="predicted"/>
<sequence length="73" mass="8153">MSKNKVKWVIIKKSGIVRVKPKGRKQPLIDFFPDGDISIGGFKVKCKSMGRRKSFAGTTVIICKTDVSQRGKK</sequence>
<name>X1D017_9ZZZZ</name>
<reference evidence="1" key="1">
    <citation type="journal article" date="2014" name="Front. Microbiol.">
        <title>High frequency of phylogenetically diverse reductive dehalogenase-homologous genes in deep subseafloor sedimentary metagenomes.</title>
        <authorList>
            <person name="Kawai M."/>
            <person name="Futagami T."/>
            <person name="Toyoda A."/>
            <person name="Takaki Y."/>
            <person name="Nishi S."/>
            <person name="Hori S."/>
            <person name="Arai W."/>
            <person name="Tsubouchi T."/>
            <person name="Morono Y."/>
            <person name="Uchiyama I."/>
            <person name="Ito T."/>
            <person name="Fujiyama A."/>
            <person name="Inagaki F."/>
            <person name="Takami H."/>
        </authorList>
    </citation>
    <scope>NUCLEOTIDE SEQUENCE</scope>
    <source>
        <strain evidence="1">Expedition CK06-06</strain>
    </source>
</reference>
<protein>
    <submittedName>
        <fullName evidence="1">Uncharacterized protein</fullName>
    </submittedName>
</protein>
<gene>
    <name evidence="1" type="ORF">S01H4_25276</name>
</gene>
<organism evidence="1">
    <name type="scientific">marine sediment metagenome</name>
    <dbReference type="NCBI Taxonomy" id="412755"/>
    <lineage>
        <taxon>unclassified sequences</taxon>
        <taxon>metagenomes</taxon>
        <taxon>ecological metagenomes</taxon>
    </lineage>
</organism>
<dbReference type="AlphaFoldDB" id="X1D017"/>
<evidence type="ECO:0000313" key="1">
    <source>
        <dbReference type="EMBL" id="GAG89826.1"/>
    </source>
</evidence>
<comment type="caution">
    <text evidence="1">The sequence shown here is derived from an EMBL/GenBank/DDBJ whole genome shotgun (WGS) entry which is preliminary data.</text>
</comment>
<accession>X1D017</accession>
<dbReference type="EMBL" id="BART01012004">
    <property type="protein sequence ID" value="GAG89826.1"/>
    <property type="molecule type" value="Genomic_DNA"/>
</dbReference>